<dbReference type="GO" id="GO:0031966">
    <property type="term" value="C:mitochondrial membrane"/>
    <property type="evidence" value="ECO:0007669"/>
    <property type="project" value="UniProtKB-SubCell"/>
</dbReference>
<evidence type="ECO:0000256" key="16">
    <source>
        <dbReference type="ARBA" id="ARBA00023163"/>
    </source>
</evidence>
<feature type="region of interest" description="Disordered" evidence="22">
    <location>
        <begin position="85"/>
        <end position="115"/>
    </location>
</feature>
<dbReference type="InterPro" id="IPR037129">
    <property type="entry name" value="XPA_sf"/>
</dbReference>
<keyword evidence="7 23" id="KW-0812">Transmembrane</keyword>
<dbReference type="NCBIfam" id="TIGR01297">
    <property type="entry name" value="CDF"/>
    <property type="match status" value="1"/>
</dbReference>
<dbReference type="Gene3D" id="3.90.530.10">
    <property type="entry name" value="XPA C-terminal domain"/>
    <property type="match status" value="1"/>
</dbReference>
<feature type="transmembrane region" description="Helical" evidence="23">
    <location>
        <begin position="593"/>
        <end position="616"/>
    </location>
</feature>
<dbReference type="SUPFAM" id="SSF46955">
    <property type="entry name" value="Putative DNA-binding domain"/>
    <property type="match status" value="1"/>
</dbReference>
<keyword evidence="9" id="KW-0862">Zinc</keyword>
<dbReference type="EMBL" id="JARGDH010000005">
    <property type="protein sequence ID" value="KAL0269052.1"/>
    <property type="molecule type" value="Genomic_DNA"/>
</dbReference>
<evidence type="ECO:0000256" key="13">
    <source>
        <dbReference type="ARBA" id="ARBA00023065"/>
    </source>
</evidence>
<evidence type="ECO:0000256" key="12">
    <source>
        <dbReference type="ARBA" id="ARBA00023015"/>
    </source>
</evidence>
<keyword evidence="15 23" id="KW-0472">Membrane</keyword>
<reference evidence="25" key="1">
    <citation type="journal article" date="2024" name="Gigascience">
        <title>Chromosome-level genome of the poultry shaft louse Menopon gallinae provides insight into the host-switching and adaptive evolution of parasitic lice.</title>
        <authorList>
            <person name="Xu Y."/>
            <person name="Ma L."/>
            <person name="Liu S."/>
            <person name="Liang Y."/>
            <person name="Liu Q."/>
            <person name="He Z."/>
            <person name="Tian L."/>
            <person name="Duan Y."/>
            <person name="Cai W."/>
            <person name="Li H."/>
            <person name="Song F."/>
        </authorList>
    </citation>
    <scope>NUCLEOTIDE SEQUENCE</scope>
    <source>
        <strain evidence="25">Cailab_2023a</strain>
    </source>
</reference>
<dbReference type="InterPro" id="IPR058533">
    <property type="entry name" value="Cation_efflux_TM"/>
</dbReference>
<keyword evidence="12" id="KW-0805">Transcription regulation</keyword>
<feature type="domain" description="Cation efflux protein transmembrane" evidence="24">
    <location>
        <begin position="406"/>
        <end position="615"/>
    </location>
</feature>
<accession>A0AAW2HGX4</accession>
<evidence type="ECO:0000259" key="24">
    <source>
        <dbReference type="Pfam" id="PF01545"/>
    </source>
</evidence>
<evidence type="ECO:0000256" key="5">
    <source>
        <dbReference type="ARBA" id="ARBA00022448"/>
    </source>
</evidence>
<feature type="region of interest" description="Disordered" evidence="22">
    <location>
        <begin position="196"/>
        <end position="224"/>
    </location>
</feature>
<feature type="compositionally biased region" description="Polar residues" evidence="22">
    <location>
        <begin position="105"/>
        <end position="115"/>
    </location>
</feature>
<dbReference type="InterPro" id="IPR040177">
    <property type="entry name" value="SLC30A9"/>
</dbReference>
<feature type="compositionally biased region" description="Polar residues" evidence="22">
    <location>
        <begin position="259"/>
        <end position="270"/>
    </location>
</feature>
<organism evidence="25">
    <name type="scientific">Menopon gallinae</name>
    <name type="common">poultry shaft louse</name>
    <dbReference type="NCBI Taxonomy" id="328185"/>
    <lineage>
        <taxon>Eukaryota</taxon>
        <taxon>Metazoa</taxon>
        <taxon>Ecdysozoa</taxon>
        <taxon>Arthropoda</taxon>
        <taxon>Hexapoda</taxon>
        <taxon>Insecta</taxon>
        <taxon>Pterygota</taxon>
        <taxon>Neoptera</taxon>
        <taxon>Paraneoptera</taxon>
        <taxon>Psocodea</taxon>
        <taxon>Troctomorpha</taxon>
        <taxon>Phthiraptera</taxon>
        <taxon>Amblycera</taxon>
        <taxon>Menoponidae</taxon>
        <taxon>Menopon</taxon>
    </lineage>
</organism>
<proteinExistence type="inferred from homology"/>
<keyword evidence="17" id="KW-0539">Nucleus</keyword>
<name>A0AAW2HGX4_9NEOP</name>
<dbReference type="InterPro" id="IPR027469">
    <property type="entry name" value="Cation_efflux_TMD_sf"/>
</dbReference>
<evidence type="ECO:0000256" key="15">
    <source>
        <dbReference type="ARBA" id="ARBA00023136"/>
    </source>
</evidence>
<feature type="compositionally biased region" description="Basic and acidic residues" evidence="22">
    <location>
        <begin position="85"/>
        <end position="104"/>
    </location>
</feature>
<evidence type="ECO:0000256" key="9">
    <source>
        <dbReference type="ARBA" id="ARBA00022833"/>
    </source>
</evidence>
<keyword evidence="6" id="KW-0050">Antiport</keyword>
<dbReference type="GO" id="GO:0015297">
    <property type="term" value="F:antiporter activity"/>
    <property type="evidence" value="ECO:0007669"/>
    <property type="project" value="UniProtKB-KW"/>
</dbReference>
<feature type="transmembrane region" description="Helical" evidence="23">
    <location>
        <begin position="554"/>
        <end position="581"/>
    </location>
</feature>
<feature type="transmembrane region" description="Helical" evidence="23">
    <location>
        <begin position="507"/>
        <end position="533"/>
    </location>
</feature>
<dbReference type="CDD" id="cd21078">
    <property type="entry name" value="NTD_ZNT9"/>
    <property type="match status" value="1"/>
</dbReference>
<keyword evidence="14" id="KW-0496">Mitochondrion</keyword>
<dbReference type="GO" id="GO:0005634">
    <property type="term" value="C:nucleus"/>
    <property type="evidence" value="ECO:0007669"/>
    <property type="project" value="UniProtKB-SubCell"/>
</dbReference>
<evidence type="ECO:0000256" key="8">
    <source>
        <dbReference type="ARBA" id="ARBA00022824"/>
    </source>
</evidence>
<comment type="catalytic activity">
    <reaction evidence="21">
        <text>Zn(2+)(in) + 2 H(+)(out) = Zn(2+)(out) + 2 H(+)(in)</text>
        <dbReference type="Rhea" id="RHEA:72627"/>
        <dbReference type="ChEBI" id="CHEBI:15378"/>
        <dbReference type="ChEBI" id="CHEBI:29105"/>
    </reaction>
</comment>
<dbReference type="AlphaFoldDB" id="A0AAW2HGX4"/>
<sequence>MFQRSCCLIKSVSPPTACQADALGCSIMGLFNGCSRRKLHNLMQNLIKIEYKVGSHRYGHLHKLCICPKRELICTAVQCHEKTSDQKSVEPVDKGKENAPKKDSQSSYQHLSNSNEEGLIQDTCESVGFSSVMTHSQNMLTSPVMPKSGDDKGILNVSTIYTDKSTAAASENSLNHGDHVKSVQEVVIDRNRNSSSAYAGIGEDNPQYQSLTSSAGGGREPGDSLGLVKTANDVKMQKGKSIILLEKAKNLLRKSPDIQSEATDAGSTKAITHAPAQPKKRQSVDLNRCSTERNFITPVRAMTDFLLKPTDLEGLRKTKRRSPYENDPPITVYWRKDVEAKAIDVWGSKENLLKEILKRDIERRRYQQNIFTVKRRLRDYRREQGRETEFNSEQNGLTGSTGRVVLTAIFINGGNFLFKFVAWWYTGSHSMFSEALHSLADTVNQLILAYGIYKSVQRADSDHPYGYTNMKYVSSLISGVAIFCLGSGLSFYHGVIGLTDPSPVDSYYWAFLVLAGSFASEGATLLLALNSVVKGARAAQMKVAEYILRGNDPSVNVILLEDAAAVLGVLVAGCSMGLSAVYKSHIPDAVGSLLVGGLLAGVATFIIYTNVAALVGRSIPQERLDRINAELESDVMIRAIHDVKGIDMGNNLVRYKAEMDFDGGELTRSYLDKQDLNQMLEEVKKFQTIDELEEFMLKHGENIVDMMGGEIDRIELKLRKKHPEIRHCDLEIL</sequence>
<evidence type="ECO:0000256" key="23">
    <source>
        <dbReference type="SAM" id="Phobius"/>
    </source>
</evidence>
<gene>
    <name evidence="25" type="ORF">PYX00_010790</name>
</gene>
<dbReference type="InterPro" id="IPR009061">
    <property type="entry name" value="DNA-bd_dom_put_sf"/>
</dbReference>
<dbReference type="Gene3D" id="1.20.1510.10">
    <property type="entry name" value="Cation efflux protein transmembrane domain"/>
    <property type="match status" value="1"/>
</dbReference>
<dbReference type="EMBL" id="JARGDH010000005">
    <property type="protein sequence ID" value="KAL0269054.1"/>
    <property type="molecule type" value="Genomic_DNA"/>
</dbReference>
<dbReference type="GO" id="GO:0008324">
    <property type="term" value="F:monoatomic cation transmembrane transporter activity"/>
    <property type="evidence" value="ECO:0007669"/>
    <property type="project" value="InterPro"/>
</dbReference>
<comment type="similarity">
    <text evidence="4">Belongs to the cation diffusion facilitator (CDF) transporter (TC 2.A.4) family. SLC30A subfamily.</text>
</comment>
<dbReference type="PANTHER" id="PTHR13414:SF9">
    <property type="entry name" value="PROTON-COUPLED ZINC ANTIPORTER SLC30A9, MITOCHONDRIAL"/>
    <property type="match status" value="1"/>
</dbReference>
<evidence type="ECO:0000256" key="1">
    <source>
        <dbReference type="ARBA" id="ARBA00004123"/>
    </source>
</evidence>
<dbReference type="EMBL" id="JARGDH010000005">
    <property type="protein sequence ID" value="KAL0269057.1"/>
    <property type="molecule type" value="Genomic_DNA"/>
</dbReference>
<dbReference type="GO" id="GO:0006829">
    <property type="term" value="P:zinc ion transport"/>
    <property type="evidence" value="ECO:0007669"/>
    <property type="project" value="UniProtKB-KW"/>
</dbReference>
<evidence type="ECO:0000313" key="25">
    <source>
        <dbReference type="EMBL" id="KAL0269057.1"/>
    </source>
</evidence>
<keyword evidence="16" id="KW-0804">Transcription</keyword>
<evidence type="ECO:0000256" key="3">
    <source>
        <dbReference type="ARBA" id="ARBA00004240"/>
    </source>
</evidence>
<keyword evidence="8" id="KW-0256">Endoplasmic reticulum</keyword>
<keyword evidence="10" id="KW-0864">Zinc transport</keyword>
<evidence type="ECO:0000256" key="20">
    <source>
        <dbReference type="ARBA" id="ARBA00034922"/>
    </source>
</evidence>
<protein>
    <recommendedName>
        <fullName evidence="19">Proton-coupled zinc antiporter SLC30A9, mitochondrial</fullName>
    </recommendedName>
    <alternativeName>
        <fullName evidence="18">Solute carrier family 30 member 9</fullName>
    </alternativeName>
    <alternativeName>
        <fullName evidence="20">Zinc transporter 9</fullName>
    </alternativeName>
</protein>
<feature type="transmembrane region" description="Helical" evidence="23">
    <location>
        <begin position="473"/>
        <end position="495"/>
    </location>
</feature>
<dbReference type="SUPFAM" id="SSF161111">
    <property type="entry name" value="Cation efflux protein transmembrane domain-like"/>
    <property type="match status" value="1"/>
</dbReference>
<keyword evidence="5" id="KW-0813">Transport</keyword>
<feature type="region of interest" description="Disordered" evidence="22">
    <location>
        <begin position="259"/>
        <end position="285"/>
    </location>
</feature>
<evidence type="ECO:0000256" key="2">
    <source>
        <dbReference type="ARBA" id="ARBA00004225"/>
    </source>
</evidence>
<evidence type="ECO:0000256" key="18">
    <source>
        <dbReference type="ARBA" id="ARBA00033405"/>
    </source>
</evidence>
<comment type="subcellular location">
    <subcellularLocation>
        <location evidence="3">Endoplasmic reticulum</location>
    </subcellularLocation>
    <subcellularLocation>
        <location evidence="2">Mitochondrion membrane</location>
        <topology evidence="2">Multi-pass membrane protein</topology>
    </subcellularLocation>
    <subcellularLocation>
        <location evidence="1">Nucleus</location>
    </subcellularLocation>
</comment>
<evidence type="ECO:0000256" key="22">
    <source>
        <dbReference type="SAM" id="MobiDB-lite"/>
    </source>
</evidence>
<evidence type="ECO:0000256" key="4">
    <source>
        <dbReference type="ARBA" id="ARBA00008873"/>
    </source>
</evidence>
<dbReference type="Pfam" id="PF01545">
    <property type="entry name" value="Cation_efflux"/>
    <property type="match status" value="1"/>
</dbReference>
<keyword evidence="11 23" id="KW-1133">Transmembrane helix</keyword>
<evidence type="ECO:0000256" key="14">
    <source>
        <dbReference type="ARBA" id="ARBA00023128"/>
    </source>
</evidence>
<evidence type="ECO:0000256" key="7">
    <source>
        <dbReference type="ARBA" id="ARBA00022692"/>
    </source>
</evidence>
<dbReference type="GO" id="GO:0005783">
    <property type="term" value="C:endoplasmic reticulum"/>
    <property type="evidence" value="ECO:0007669"/>
    <property type="project" value="UniProtKB-SubCell"/>
</dbReference>
<keyword evidence="13" id="KW-0406">Ion transport</keyword>
<evidence type="ECO:0000256" key="17">
    <source>
        <dbReference type="ARBA" id="ARBA00023242"/>
    </source>
</evidence>
<dbReference type="InterPro" id="IPR002524">
    <property type="entry name" value="Cation_efflux"/>
</dbReference>
<feature type="transmembrane region" description="Helical" evidence="23">
    <location>
        <begin position="404"/>
        <end position="425"/>
    </location>
</feature>
<dbReference type="PANTHER" id="PTHR13414">
    <property type="entry name" value="HUEL-CATION TRANSPORTER"/>
    <property type="match status" value="1"/>
</dbReference>
<evidence type="ECO:0000256" key="6">
    <source>
        <dbReference type="ARBA" id="ARBA00022449"/>
    </source>
</evidence>
<evidence type="ECO:0000256" key="10">
    <source>
        <dbReference type="ARBA" id="ARBA00022906"/>
    </source>
</evidence>
<dbReference type="EMBL" id="JARGDH010000005">
    <property type="protein sequence ID" value="KAL0269051.1"/>
    <property type="molecule type" value="Genomic_DNA"/>
</dbReference>
<evidence type="ECO:0000256" key="19">
    <source>
        <dbReference type="ARBA" id="ARBA00034845"/>
    </source>
</evidence>
<evidence type="ECO:0000256" key="21">
    <source>
        <dbReference type="ARBA" id="ARBA00048349"/>
    </source>
</evidence>
<comment type="caution">
    <text evidence="25">The sequence shown here is derived from an EMBL/GenBank/DDBJ whole genome shotgun (WGS) entry which is preliminary data.</text>
</comment>
<evidence type="ECO:0000256" key="11">
    <source>
        <dbReference type="ARBA" id="ARBA00022989"/>
    </source>
</evidence>
<dbReference type="GO" id="GO:0006882">
    <property type="term" value="P:intracellular zinc ion homeostasis"/>
    <property type="evidence" value="ECO:0007669"/>
    <property type="project" value="TreeGrafter"/>
</dbReference>